<dbReference type="OMA" id="QKFIHER"/>
<dbReference type="OrthoDB" id="309278at2759"/>
<dbReference type="InParanoid" id="Q229U7"/>
<dbReference type="AlphaFoldDB" id="Q229U7"/>
<reference evidence="3" key="1">
    <citation type="journal article" date="2006" name="PLoS Biol.">
        <title>Macronuclear genome sequence of the ciliate Tetrahymena thermophila, a model eukaryote.</title>
        <authorList>
            <person name="Eisen J.A."/>
            <person name="Coyne R.S."/>
            <person name="Wu M."/>
            <person name="Wu D."/>
            <person name="Thiagarajan M."/>
            <person name="Wortman J.R."/>
            <person name="Badger J.H."/>
            <person name="Ren Q."/>
            <person name="Amedeo P."/>
            <person name="Jones K.M."/>
            <person name="Tallon L.J."/>
            <person name="Delcher A.L."/>
            <person name="Salzberg S.L."/>
            <person name="Silva J.C."/>
            <person name="Haas B.J."/>
            <person name="Majoros W.H."/>
            <person name="Farzad M."/>
            <person name="Carlton J.M."/>
            <person name="Smith R.K. Jr."/>
            <person name="Garg J."/>
            <person name="Pearlman R.E."/>
            <person name="Karrer K.M."/>
            <person name="Sun L."/>
            <person name="Manning G."/>
            <person name="Elde N.C."/>
            <person name="Turkewitz A.P."/>
            <person name="Asai D.J."/>
            <person name="Wilkes D.E."/>
            <person name="Wang Y."/>
            <person name="Cai H."/>
            <person name="Collins K."/>
            <person name="Stewart B.A."/>
            <person name="Lee S.R."/>
            <person name="Wilamowska K."/>
            <person name="Weinberg Z."/>
            <person name="Ruzzo W.L."/>
            <person name="Wloga D."/>
            <person name="Gaertig J."/>
            <person name="Frankel J."/>
            <person name="Tsao C.-C."/>
            <person name="Gorovsky M.A."/>
            <person name="Keeling P.J."/>
            <person name="Waller R.F."/>
            <person name="Patron N.J."/>
            <person name="Cherry J.M."/>
            <person name="Stover N.A."/>
            <person name="Krieger C.J."/>
            <person name="del Toro C."/>
            <person name="Ryder H.F."/>
            <person name="Williamson S.C."/>
            <person name="Barbeau R.A."/>
            <person name="Hamilton E.P."/>
            <person name="Orias E."/>
        </authorList>
    </citation>
    <scope>NUCLEOTIDE SEQUENCE [LARGE SCALE GENOMIC DNA]</scope>
    <source>
        <strain evidence="3">SB210</strain>
    </source>
</reference>
<dbReference type="GeneID" id="7837566"/>
<name>Q229U7_TETTS</name>
<evidence type="ECO:0000313" key="2">
    <source>
        <dbReference type="EMBL" id="EAR82054.2"/>
    </source>
</evidence>
<protein>
    <submittedName>
        <fullName evidence="2">Uncharacterized protein</fullName>
    </submittedName>
</protein>
<keyword evidence="3" id="KW-1185">Reference proteome</keyword>
<proteinExistence type="predicted"/>
<evidence type="ECO:0000256" key="1">
    <source>
        <dbReference type="SAM" id="Coils"/>
    </source>
</evidence>
<dbReference type="RefSeq" id="XP_001029717.2">
    <property type="nucleotide sequence ID" value="XM_001029717.3"/>
</dbReference>
<feature type="coiled-coil region" evidence="1">
    <location>
        <begin position="121"/>
        <end position="196"/>
    </location>
</feature>
<gene>
    <name evidence="2" type="ORF">TTHERM_01337330</name>
</gene>
<keyword evidence="1" id="KW-0175">Coiled coil</keyword>
<feature type="coiled-coil region" evidence="1">
    <location>
        <begin position="223"/>
        <end position="266"/>
    </location>
</feature>
<dbReference type="HOGENOM" id="CLU_563242_0_0_1"/>
<feature type="coiled-coil region" evidence="1">
    <location>
        <begin position="25"/>
        <end position="65"/>
    </location>
</feature>
<dbReference type="eggNOG" id="ENOG502RT2D">
    <property type="taxonomic scope" value="Eukaryota"/>
</dbReference>
<evidence type="ECO:0000313" key="3">
    <source>
        <dbReference type="Proteomes" id="UP000009168"/>
    </source>
</evidence>
<accession>Q229U7</accession>
<organism evidence="2 3">
    <name type="scientific">Tetrahymena thermophila (strain SB210)</name>
    <dbReference type="NCBI Taxonomy" id="312017"/>
    <lineage>
        <taxon>Eukaryota</taxon>
        <taxon>Sar</taxon>
        <taxon>Alveolata</taxon>
        <taxon>Ciliophora</taxon>
        <taxon>Intramacronucleata</taxon>
        <taxon>Oligohymenophorea</taxon>
        <taxon>Hymenostomatida</taxon>
        <taxon>Tetrahymenina</taxon>
        <taxon>Tetrahymenidae</taxon>
        <taxon>Tetrahymena</taxon>
    </lineage>
</organism>
<sequence>MFYSPPKEKLIDGKYKNEWAILMDLQRQEQQKEQFESNFDEKMRKQKYKEELDKMMNNQKEMQMRMRDHNEYLNKVHFENDQKQNVNDLSRQNKIKEMAQQCNYTNFNEIQLKNEKFSLERNAEVQQMKQIIDKAQKLQSEENNQKMQQKIRIVHELSDAYRQQELMKAQEKEKIKQEDKKLMEAELQKLNNYEMNRKQFFDKIKGGFQQNNKVLEYYDNLYKRKLEDQKNFEINNVDKVIRQKQLEQEERELQDQYKRKQINKETYDTILYQINIKKEQAHKEAMMNQNYQKLLDENSKEYQQQMRVQNEINKSKQLDYLGDLKNQMEIDQQKRRLEGYMNPIELCLNRQQLDQYNSPIKEQQSKVLHTPIVPGLSGQRDFQRQKQMNMIDNQLGLQRSAEQYKNARNFSNENFALSRLNQSVDNINIFQTKQNNNIYCSEYGNSYNTQIASNQNQQPISQRNFSATRANNRSFLAGQGSRILN</sequence>
<dbReference type="KEGG" id="tet:TTHERM_01337330"/>
<dbReference type="EMBL" id="GG662395">
    <property type="protein sequence ID" value="EAR82054.2"/>
    <property type="molecule type" value="Genomic_DNA"/>
</dbReference>
<dbReference type="Proteomes" id="UP000009168">
    <property type="component" value="Unassembled WGS sequence"/>
</dbReference>